<comment type="caution">
    <text evidence="1">The sequence shown here is derived from an EMBL/GenBank/DDBJ whole genome shotgun (WGS) entry which is preliminary data.</text>
</comment>
<feature type="non-terminal residue" evidence="1">
    <location>
        <position position="1"/>
    </location>
</feature>
<protein>
    <submittedName>
        <fullName evidence="1">Uncharacterized protein</fullName>
    </submittedName>
</protein>
<gene>
    <name evidence="1" type="ORF">Q604_UNBC10207G0002</name>
</gene>
<evidence type="ECO:0000313" key="1">
    <source>
        <dbReference type="EMBL" id="ETJ35405.1"/>
    </source>
</evidence>
<dbReference type="AlphaFoldDB" id="W1Y160"/>
<name>W1Y160_9ZZZZ</name>
<sequence>VYGKVYTIKQDTKSPEQWIVIYTTKDVSVISVVNGTTYVEVGQLKNLSDSENTRIATIRNL</sequence>
<reference evidence="1" key="1">
    <citation type="submission" date="2013-12" db="EMBL/GenBank/DDBJ databases">
        <title>A Varibaculum cambriense genome reconstructed from a premature infant gut community with otherwise low bacterial novelty that shifts toward anaerobic metabolism during the third week of life.</title>
        <authorList>
            <person name="Brown C.T."/>
            <person name="Sharon I."/>
            <person name="Thomas B.C."/>
            <person name="Castelle C.J."/>
            <person name="Morowitz M.J."/>
            <person name="Banfield J.F."/>
        </authorList>
    </citation>
    <scope>NUCLEOTIDE SEQUENCE</scope>
</reference>
<proteinExistence type="predicted"/>
<organism evidence="1">
    <name type="scientific">human gut metagenome</name>
    <dbReference type="NCBI Taxonomy" id="408170"/>
    <lineage>
        <taxon>unclassified sequences</taxon>
        <taxon>metagenomes</taxon>
        <taxon>organismal metagenomes</taxon>
    </lineage>
</organism>
<dbReference type="EMBL" id="AZMM01010207">
    <property type="protein sequence ID" value="ETJ35405.1"/>
    <property type="molecule type" value="Genomic_DNA"/>
</dbReference>
<accession>W1Y160</accession>